<evidence type="ECO:0000313" key="2">
    <source>
        <dbReference type="EMBL" id="MPN56807.1"/>
    </source>
</evidence>
<dbReference type="SUPFAM" id="SSF158446">
    <property type="entry name" value="IVS-encoded protein-like"/>
    <property type="match status" value="1"/>
</dbReference>
<dbReference type="AlphaFoldDB" id="A0A645J080"/>
<dbReference type="EMBL" id="VSSQ01127588">
    <property type="protein sequence ID" value="MPN56807.1"/>
    <property type="molecule type" value="Genomic_DNA"/>
</dbReference>
<comment type="caution">
    <text evidence="2">The sequence shown here is derived from an EMBL/GenBank/DDBJ whole genome shotgun (WGS) entry which is preliminary data.</text>
</comment>
<dbReference type="InterPro" id="IPR055360">
    <property type="entry name" value="bAvd"/>
</dbReference>
<protein>
    <recommendedName>
        <fullName evidence="1">bAvd-like domain-containing protein</fullName>
    </recommendedName>
</protein>
<gene>
    <name evidence="2" type="ORF">SDC9_204499</name>
</gene>
<dbReference type="InterPro" id="IPR012657">
    <property type="entry name" value="23S_rRNA-intervening_sequence"/>
</dbReference>
<accession>A0A645J080</accession>
<dbReference type="Pfam" id="PF22296">
    <property type="entry name" value="bAvd"/>
    <property type="match status" value="1"/>
</dbReference>
<feature type="domain" description="bAvd-like" evidence="1">
    <location>
        <begin position="4"/>
        <end position="109"/>
    </location>
</feature>
<dbReference type="NCBIfam" id="TIGR02436">
    <property type="entry name" value="four helix bundle protein"/>
    <property type="match status" value="1"/>
</dbReference>
<proteinExistence type="predicted"/>
<dbReference type="CDD" id="cd16376">
    <property type="entry name" value="Avd_like"/>
    <property type="match status" value="1"/>
</dbReference>
<organism evidence="2">
    <name type="scientific">bioreactor metagenome</name>
    <dbReference type="NCBI Taxonomy" id="1076179"/>
    <lineage>
        <taxon>unclassified sequences</taxon>
        <taxon>metagenomes</taxon>
        <taxon>ecological metagenomes</taxon>
    </lineage>
</organism>
<sequence length="114" mass="13408">MEPLILQKKTEVLLNKEVYPVLQKFPKAEKFALCQEIKQAFYRVIRNTMLANNIKRDRIHYLQQVDADLKLLLVLFSISREQKYITEKKCLQLQERISELGRITGGLMKVSVTK</sequence>
<dbReference type="NCBIfam" id="NF033474">
    <property type="entry name" value="DivGenRetAVD"/>
    <property type="match status" value="1"/>
</dbReference>
<evidence type="ECO:0000259" key="1">
    <source>
        <dbReference type="Pfam" id="PF22296"/>
    </source>
</evidence>
<reference evidence="2" key="1">
    <citation type="submission" date="2019-08" db="EMBL/GenBank/DDBJ databases">
        <authorList>
            <person name="Kucharzyk K."/>
            <person name="Murdoch R.W."/>
            <person name="Higgins S."/>
            <person name="Loffler F."/>
        </authorList>
    </citation>
    <scope>NUCLEOTIDE SEQUENCE</scope>
</reference>
<dbReference type="InterPro" id="IPR036583">
    <property type="entry name" value="23S_rRNA_IVS_sf"/>
</dbReference>
<name>A0A645J080_9ZZZZ</name>
<dbReference type="Gene3D" id="1.20.1440.60">
    <property type="entry name" value="23S rRNA-intervening sequence"/>
    <property type="match status" value="1"/>
</dbReference>